<dbReference type="AlphaFoldDB" id="A0A5B7E334"/>
<comment type="caution">
    <text evidence="1">The sequence shown here is derived from an EMBL/GenBank/DDBJ whole genome shotgun (WGS) entry which is preliminary data.</text>
</comment>
<protein>
    <submittedName>
        <fullName evidence="1">Uncharacterized protein</fullName>
    </submittedName>
</protein>
<organism evidence="1 2">
    <name type="scientific">Portunus trituberculatus</name>
    <name type="common">Swimming crab</name>
    <name type="synonym">Neptunus trituberculatus</name>
    <dbReference type="NCBI Taxonomy" id="210409"/>
    <lineage>
        <taxon>Eukaryota</taxon>
        <taxon>Metazoa</taxon>
        <taxon>Ecdysozoa</taxon>
        <taxon>Arthropoda</taxon>
        <taxon>Crustacea</taxon>
        <taxon>Multicrustacea</taxon>
        <taxon>Malacostraca</taxon>
        <taxon>Eumalacostraca</taxon>
        <taxon>Eucarida</taxon>
        <taxon>Decapoda</taxon>
        <taxon>Pleocyemata</taxon>
        <taxon>Brachyura</taxon>
        <taxon>Eubrachyura</taxon>
        <taxon>Portunoidea</taxon>
        <taxon>Portunidae</taxon>
        <taxon>Portuninae</taxon>
        <taxon>Portunus</taxon>
    </lineage>
</organism>
<accession>A0A5B7E334</accession>
<sequence length="74" mass="8423">MRSRIKFVPLQHDDFTPFLMNDQAFSTALKSSELPDRVAFIVPVARWWPLHCPGIQSNKPKGMTDLATLLLDLV</sequence>
<name>A0A5B7E334_PORTR</name>
<evidence type="ECO:0000313" key="1">
    <source>
        <dbReference type="EMBL" id="MPC28421.1"/>
    </source>
</evidence>
<dbReference type="EMBL" id="VSRR010001910">
    <property type="protein sequence ID" value="MPC28421.1"/>
    <property type="molecule type" value="Genomic_DNA"/>
</dbReference>
<keyword evidence="2" id="KW-1185">Reference proteome</keyword>
<reference evidence="1 2" key="1">
    <citation type="submission" date="2019-05" db="EMBL/GenBank/DDBJ databases">
        <title>Another draft genome of Portunus trituberculatus and its Hox gene families provides insights of decapod evolution.</title>
        <authorList>
            <person name="Jeong J.-H."/>
            <person name="Song I."/>
            <person name="Kim S."/>
            <person name="Choi T."/>
            <person name="Kim D."/>
            <person name="Ryu S."/>
            <person name="Kim W."/>
        </authorList>
    </citation>
    <scope>NUCLEOTIDE SEQUENCE [LARGE SCALE GENOMIC DNA]</scope>
    <source>
        <tissue evidence="1">Muscle</tissue>
    </source>
</reference>
<gene>
    <name evidence="1" type="ORF">E2C01_021628</name>
</gene>
<proteinExistence type="predicted"/>
<evidence type="ECO:0000313" key="2">
    <source>
        <dbReference type="Proteomes" id="UP000324222"/>
    </source>
</evidence>
<dbReference type="Proteomes" id="UP000324222">
    <property type="component" value="Unassembled WGS sequence"/>
</dbReference>